<protein>
    <recommendedName>
        <fullName evidence="1">non-specific serine/threonine protein kinase</fullName>
        <ecNumber evidence="1">2.7.11.1</ecNumber>
    </recommendedName>
</protein>
<dbReference type="GO" id="GO:0004674">
    <property type="term" value="F:protein serine/threonine kinase activity"/>
    <property type="evidence" value="ECO:0007669"/>
    <property type="project" value="UniProtKB-KW"/>
</dbReference>
<dbReference type="InterPro" id="IPR008271">
    <property type="entry name" value="Ser/Thr_kinase_AS"/>
</dbReference>
<dbReference type="CDD" id="cd14014">
    <property type="entry name" value="STKc_PknB_like"/>
    <property type="match status" value="1"/>
</dbReference>
<accession>A0A2S8FBT3</accession>
<dbReference type="Pfam" id="PF06439">
    <property type="entry name" value="3keto-disac_hyd"/>
    <property type="match status" value="1"/>
</dbReference>
<name>A0A2S8FBT3_9BACT</name>
<dbReference type="Proteomes" id="UP000238322">
    <property type="component" value="Unassembled WGS sequence"/>
</dbReference>
<reference evidence="10 11" key="1">
    <citation type="submission" date="2018-02" db="EMBL/GenBank/DDBJ databases">
        <title>Comparative genomes isolates from brazilian mangrove.</title>
        <authorList>
            <person name="Araujo J.E."/>
            <person name="Taketani R.G."/>
            <person name="Silva M.C.P."/>
            <person name="Loureco M.V."/>
            <person name="Andreote F.D."/>
        </authorList>
    </citation>
    <scope>NUCLEOTIDE SEQUENCE [LARGE SCALE GENOMIC DNA]</scope>
    <source>
        <strain evidence="10 11">Hex-1 MGV</strain>
    </source>
</reference>
<keyword evidence="8" id="KW-1133">Transmembrane helix</keyword>
<evidence type="ECO:0000256" key="6">
    <source>
        <dbReference type="ARBA" id="ARBA00022840"/>
    </source>
</evidence>
<gene>
    <name evidence="10" type="ORF">C5Y83_25365</name>
</gene>
<feature type="region of interest" description="Disordered" evidence="7">
    <location>
        <begin position="800"/>
        <end position="820"/>
    </location>
</feature>
<dbReference type="PROSITE" id="PS00108">
    <property type="entry name" value="PROTEIN_KINASE_ST"/>
    <property type="match status" value="1"/>
</dbReference>
<dbReference type="Gene3D" id="1.10.510.10">
    <property type="entry name" value="Transferase(Phosphotransferase) domain 1"/>
    <property type="match status" value="1"/>
</dbReference>
<evidence type="ECO:0000256" key="5">
    <source>
        <dbReference type="ARBA" id="ARBA00022777"/>
    </source>
</evidence>
<feature type="compositionally biased region" description="Polar residues" evidence="7">
    <location>
        <begin position="47"/>
        <end position="61"/>
    </location>
</feature>
<keyword evidence="8" id="KW-0812">Transmembrane</keyword>
<evidence type="ECO:0000259" key="9">
    <source>
        <dbReference type="PROSITE" id="PS50011"/>
    </source>
</evidence>
<keyword evidence="4" id="KW-0547">Nucleotide-binding</keyword>
<dbReference type="Gene3D" id="3.30.200.20">
    <property type="entry name" value="Phosphorylase Kinase, domain 1"/>
    <property type="match status" value="1"/>
</dbReference>
<keyword evidence="8" id="KW-0472">Membrane</keyword>
<feature type="transmembrane region" description="Helical" evidence="8">
    <location>
        <begin position="452"/>
        <end position="472"/>
    </location>
</feature>
<dbReference type="OrthoDB" id="228121at2"/>
<organism evidence="10 11">
    <name type="scientific">Blastopirellula marina</name>
    <dbReference type="NCBI Taxonomy" id="124"/>
    <lineage>
        <taxon>Bacteria</taxon>
        <taxon>Pseudomonadati</taxon>
        <taxon>Planctomycetota</taxon>
        <taxon>Planctomycetia</taxon>
        <taxon>Pirellulales</taxon>
        <taxon>Pirellulaceae</taxon>
        <taxon>Blastopirellula</taxon>
    </lineage>
</organism>
<dbReference type="GO" id="GO:0005524">
    <property type="term" value="F:ATP binding"/>
    <property type="evidence" value="ECO:0007669"/>
    <property type="project" value="UniProtKB-KW"/>
</dbReference>
<comment type="caution">
    <text evidence="10">The sequence shown here is derived from an EMBL/GenBank/DDBJ whole genome shotgun (WGS) entry which is preliminary data.</text>
</comment>
<dbReference type="Gene3D" id="2.60.120.560">
    <property type="entry name" value="Exo-inulinase, domain 1"/>
    <property type="match status" value="1"/>
</dbReference>
<dbReference type="GO" id="GO:0016787">
    <property type="term" value="F:hydrolase activity"/>
    <property type="evidence" value="ECO:0007669"/>
    <property type="project" value="InterPro"/>
</dbReference>
<keyword evidence="6" id="KW-0067">ATP-binding</keyword>
<dbReference type="RefSeq" id="WP_105332599.1">
    <property type="nucleotide sequence ID" value="NZ_PUHY01000015.1"/>
</dbReference>
<feature type="compositionally biased region" description="Basic and acidic residues" evidence="7">
    <location>
        <begin position="67"/>
        <end position="82"/>
    </location>
</feature>
<dbReference type="PROSITE" id="PS50011">
    <property type="entry name" value="PROTEIN_KINASE_DOM"/>
    <property type="match status" value="1"/>
</dbReference>
<proteinExistence type="predicted"/>
<keyword evidence="5" id="KW-0418">Kinase</keyword>
<dbReference type="AlphaFoldDB" id="A0A2S8FBT3"/>
<evidence type="ECO:0000256" key="2">
    <source>
        <dbReference type="ARBA" id="ARBA00022527"/>
    </source>
</evidence>
<sequence length="1140" mass="125247">MAKRRKIDDQMLRDFVRGTLDPHLARKVEDYAEKHPKLQSRIEAIRAQQSGPADRQTQLSRGTDIAEQEREPAKASREKRERASILADLPSELAESSEYEILKELGRGGMGIVYLAKNVSMDRLEVIKVLNSNLYAKDSAKQRFINEIQSGGKLNHPTIVTFYRVVPLENHLAFAMEYVDGSCLHQYIKANHPVPVAVACALGQQIAAALQHAYENGLIHRDLKPANVMVFSQDAELRVKVLDFGLAKAMKEAASSGLTQDGATLGTPEYMAPEQIISAANADIRADIYSLGCTLYHLLTGRQPFVGTLYEVMMAQTQKSAPTVNLVRPDIPDELADIVARMMAKDPAERFQTPREVQQALKALAIGSPQSMPAPGGEVFFDTPGSSLTSSGFPASGPPIPPPPFPSEVASPRATPPHLSTSPPPPPIETRERETTLPNGWSKRLSRALAKYAIPISLVVVLLMGWLGWSFFQSRTLAPKFDPSADLGSLLIRNASPEAEVVVDGEPITSIDKTGGNLRADLPSGNRNVKIYTNGDLVQSATVEVVAGQLTTIDYQPLPLEEKQTPTDADPEVNQTVDDQTQETPDSPKQPSTPSNVAQATKVSWFFPPSYVNMTDTTDWETILSSQQVDRSLGSLQKNEARSIRSDNLDSLLTASDPHRRLLLSNQSKSDGHLRIEYRVLHSKANASILLNYLKTGQNQTVGYLIPIAGPSFGEVDLQLPLTPEEVSIGRFASQQIIPNQWHTVDVIFQGNKIQVWLDGRAMFAFVDRRCPTGRVGFYREPGVEVRSFQYRPLNPANIALSSPDTTTKPDANPSASAVNNNASSKLSLADLIEQADANPSPSTKPAPPALETSPQAMAIGQRLRFSISNYHRELVAHLSALEAYLRTEEMKANAGGVGSTRKTAEILEFRDQFASTMQVNPNVLQNISQPAPNVTALVSACEDAINAYKLIGAVNRANKLRQDLENFKSYYPVDLLDDYIGPELIENGSFESVDVNGIAIPWKSASGNWEVEPHQHTSDLGEQYTIATGTKDAECYQIVDLSRSTSQTDYFLLSGMLKNDDPKYVQAKLRIAYSETRDGPPILGYESSLPKSEAWAPVALLVPIPQNAHYARVSLISDRKRTSKNYARFDNISFRPLSK</sequence>
<keyword evidence="3" id="KW-0808">Transferase</keyword>
<evidence type="ECO:0000256" key="3">
    <source>
        <dbReference type="ARBA" id="ARBA00022679"/>
    </source>
</evidence>
<feature type="compositionally biased region" description="Polar residues" evidence="7">
    <location>
        <begin position="800"/>
        <end position="810"/>
    </location>
</feature>
<dbReference type="FunFam" id="1.10.510.10:FF:000021">
    <property type="entry name" value="Serine/threonine protein kinase"/>
    <property type="match status" value="1"/>
</dbReference>
<dbReference type="SUPFAM" id="SSF56112">
    <property type="entry name" value="Protein kinase-like (PK-like)"/>
    <property type="match status" value="1"/>
</dbReference>
<evidence type="ECO:0000313" key="10">
    <source>
        <dbReference type="EMBL" id="PQO29404.1"/>
    </source>
</evidence>
<evidence type="ECO:0000256" key="4">
    <source>
        <dbReference type="ARBA" id="ARBA00022741"/>
    </source>
</evidence>
<evidence type="ECO:0000256" key="1">
    <source>
        <dbReference type="ARBA" id="ARBA00012513"/>
    </source>
</evidence>
<dbReference type="InterPro" id="IPR011009">
    <property type="entry name" value="Kinase-like_dom_sf"/>
</dbReference>
<dbReference type="Pfam" id="PF00069">
    <property type="entry name" value="Pkinase"/>
    <property type="match status" value="1"/>
</dbReference>
<keyword evidence="2" id="KW-0723">Serine/threonine-protein kinase</keyword>
<dbReference type="PANTHER" id="PTHR43289">
    <property type="entry name" value="MITOGEN-ACTIVATED PROTEIN KINASE KINASE KINASE 20-RELATED"/>
    <property type="match status" value="1"/>
</dbReference>
<evidence type="ECO:0000256" key="7">
    <source>
        <dbReference type="SAM" id="MobiDB-lite"/>
    </source>
</evidence>
<feature type="compositionally biased region" description="Polar residues" evidence="7">
    <location>
        <begin position="573"/>
        <end position="600"/>
    </location>
</feature>
<feature type="region of interest" description="Disordered" evidence="7">
    <location>
        <begin position="368"/>
        <end position="439"/>
    </location>
</feature>
<evidence type="ECO:0000313" key="11">
    <source>
        <dbReference type="Proteomes" id="UP000238322"/>
    </source>
</evidence>
<feature type="compositionally biased region" description="Pro residues" evidence="7">
    <location>
        <begin position="396"/>
        <end position="406"/>
    </location>
</feature>
<dbReference type="SMART" id="SM00220">
    <property type="entry name" value="S_TKc"/>
    <property type="match status" value="1"/>
</dbReference>
<dbReference type="EC" id="2.7.11.1" evidence="1"/>
<feature type="domain" description="Protein kinase" evidence="9">
    <location>
        <begin position="99"/>
        <end position="364"/>
    </location>
</feature>
<feature type="region of interest" description="Disordered" evidence="7">
    <location>
        <begin position="45"/>
        <end position="82"/>
    </location>
</feature>
<dbReference type="EMBL" id="PUHY01000015">
    <property type="protein sequence ID" value="PQO29404.1"/>
    <property type="molecule type" value="Genomic_DNA"/>
</dbReference>
<dbReference type="PANTHER" id="PTHR43289:SF6">
    <property type="entry name" value="SERINE_THREONINE-PROTEIN KINASE NEKL-3"/>
    <property type="match status" value="1"/>
</dbReference>
<dbReference type="Gene3D" id="2.60.120.260">
    <property type="entry name" value="Galactose-binding domain-like"/>
    <property type="match status" value="1"/>
</dbReference>
<feature type="region of interest" description="Disordered" evidence="7">
    <location>
        <begin position="557"/>
        <end position="600"/>
    </location>
</feature>
<feature type="compositionally biased region" description="Low complexity" evidence="7">
    <location>
        <begin position="407"/>
        <end position="421"/>
    </location>
</feature>
<dbReference type="InterPro" id="IPR010496">
    <property type="entry name" value="AL/BT2_dom"/>
</dbReference>
<dbReference type="InterPro" id="IPR000719">
    <property type="entry name" value="Prot_kinase_dom"/>
</dbReference>
<evidence type="ECO:0000256" key="8">
    <source>
        <dbReference type="SAM" id="Phobius"/>
    </source>
</evidence>